<name>A0A8D7ZX87_CULPI</name>
<organism evidence="2">
    <name type="scientific">Culex pipiens</name>
    <name type="common">House mosquito</name>
    <dbReference type="NCBI Taxonomy" id="7175"/>
    <lineage>
        <taxon>Eukaryota</taxon>
        <taxon>Metazoa</taxon>
        <taxon>Ecdysozoa</taxon>
        <taxon>Arthropoda</taxon>
        <taxon>Hexapoda</taxon>
        <taxon>Insecta</taxon>
        <taxon>Pterygota</taxon>
        <taxon>Neoptera</taxon>
        <taxon>Endopterygota</taxon>
        <taxon>Diptera</taxon>
        <taxon>Nematocera</taxon>
        <taxon>Culicoidea</taxon>
        <taxon>Culicidae</taxon>
        <taxon>Culicinae</taxon>
        <taxon>Culicini</taxon>
        <taxon>Culex</taxon>
        <taxon>Culex</taxon>
    </lineage>
</organism>
<protein>
    <submittedName>
        <fullName evidence="2">(northern house mosquito) hypothetical protein</fullName>
    </submittedName>
</protein>
<accession>A0A8D7ZX87</accession>
<sequence>MDSRFHPCRQEPHQLAAYPPRRSQSCTFAQCSSFPSSSHQTLHRSSMNGTDLQVLAYFPLRSTYDLPSCTWPAHPCPRHKLPRWNSTDLLRTDGCNPLSTVGRIRRNPRGHR</sequence>
<proteinExistence type="predicted"/>
<reference evidence="2" key="1">
    <citation type="submission" date="2021-05" db="EMBL/GenBank/DDBJ databases">
        <authorList>
            <person name="Alioto T."/>
            <person name="Alioto T."/>
            <person name="Gomez Garrido J."/>
        </authorList>
    </citation>
    <scope>NUCLEOTIDE SEQUENCE</scope>
</reference>
<evidence type="ECO:0000313" key="2">
    <source>
        <dbReference type="EMBL" id="CAG6444411.1"/>
    </source>
</evidence>
<dbReference type="EMBL" id="HBUE01002837">
    <property type="protein sequence ID" value="CAG6444411.1"/>
    <property type="molecule type" value="Transcribed_RNA"/>
</dbReference>
<dbReference type="AlphaFoldDB" id="A0A8D7ZX87"/>
<evidence type="ECO:0000256" key="1">
    <source>
        <dbReference type="SAM" id="MobiDB-lite"/>
    </source>
</evidence>
<feature type="region of interest" description="Disordered" evidence="1">
    <location>
        <begin position="1"/>
        <end position="21"/>
    </location>
</feature>
<feature type="compositionally biased region" description="Basic and acidic residues" evidence="1">
    <location>
        <begin position="1"/>
        <end position="12"/>
    </location>
</feature>